<protein>
    <recommendedName>
        <fullName evidence="3">Coiled-coil domain-containing protein 58</fullName>
    </recommendedName>
</protein>
<feature type="non-terminal residue" evidence="1">
    <location>
        <position position="1"/>
    </location>
</feature>
<comment type="caution">
    <text evidence="1">The sequence shown here is derived from an EMBL/GenBank/DDBJ whole genome shotgun (WGS) entry which is preliminary data.</text>
</comment>
<accession>A0A484GK69</accession>
<gene>
    <name evidence="1" type="ORF">DBR06_SOUSAS810246</name>
</gene>
<dbReference type="SMR" id="A0A484GK69"/>
<evidence type="ECO:0000313" key="1">
    <source>
        <dbReference type="EMBL" id="TEA36090.1"/>
    </source>
</evidence>
<dbReference type="AlphaFoldDB" id="A0A484GK69"/>
<keyword evidence="2" id="KW-1185">Reference proteome</keyword>
<evidence type="ECO:0000313" key="2">
    <source>
        <dbReference type="Proteomes" id="UP000295264"/>
    </source>
</evidence>
<feature type="non-terminal residue" evidence="1">
    <location>
        <position position="41"/>
    </location>
</feature>
<name>A0A484GK69_SOUCH</name>
<proteinExistence type="predicted"/>
<sequence>LRTAHVSRDKVIKNCIAQISAVAKVFKKRERKDFGFTNVIK</sequence>
<organism evidence="1 2">
    <name type="scientific">Sousa chinensis</name>
    <name type="common">Indo-pacific humpbacked dolphin</name>
    <name type="synonym">Steno chinensis</name>
    <dbReference type="NCBI Taxonomy" id="103600"/>
    <lineage>
        <taxon>Eukaryota</taxon>
        <taxon>Metazoa</taxon>
        <taxon>Chordata</taxon>
        <taxon>Craniata</taxon>
        <taxon>Vertebrata</taxon>
        <taxon>Euteleostomi</taxon>
        <taxon>Mammalia</taxon>
        <taxon>Eutheria</taxon>
        <taxon>Laurasiatheria</taxon>
        <taxon>Artiodactyla</taxon>
        <taxon>Whippomorpha</taxon>
        <taxon>Cetacea</taxon>
        <taxon>Odontoceti</taxon>
        <taxon>Delphinidae</taxon>
        <taxon>Sousa</taxon>
    </lineage>
</organism>
<evidence type="ECO:0008006" key="3">
    <source>
        <dbReference type="Google" id="ProtNLM"/>
    </source>
</evidence>
<dbReference type="Proteomes" id="UP000295264">
    <property type="component" value="Unassembled WGS sequence"/>
</dbReference>
<reference evidence="1 2" key="1">
    <citation type="journal article" date="2018" name="Genomics">
        <title>Molecular footprints of inshore aquatic adaptation in Indo-Pacific humpback dolphin (Sousa chinensis).</title>
        <authorList>
            <person name="Ming Y."/>
            <person name="Jian J."/>
            <person name="Yu F."/>
            <person name="Yu X."/>
            <person name="Wang J."/>
            <person name="Liu W."/>
        </authorList>
    </citation>
    <scope>NUCLEOTIDE SEQUENCE [LARGE SCALE GENOMIC DNA]</scope>
    <source>
        <strain evidence="1">MY-2018</strain>
        <tissue evidence="1">Skin</tissue>
    </source>
</reference>
<dbReference type="EMBL" id="QWLN02006797">
    <property type="protein sequence ID" value="TEA36090.1"/>
    <property type="molecule type" value="Genomic_DNA"/>
</dbReference>